<evidence type="ECO:0008006" key="2">
    <source>
        <dbReference type="Google" id="ProtNLM"/>
    </source>
</evidence>
<dbReference type="AlphaFoldDB" id="A0AB39XLG4"/>
<evidence type="ECO:0000313" key="1">
    <source>
        <dbReference type="EMBL" id="XDV58030.1"/>
    </source>
</evidence>
<gene>
    <name evidence="1" type="ORF">AB8Z38_00160</name>
</gene>
<dbReference type="RefSeq" id="WP_369722499.1">
    <property type="nucleotide sequence ID" value="NZ_CP165734.1"/>
</dbReference>
<reference evidence="1" key="1">
    <citation type="submission" date="2024-08" db="EMBL/GenBank/DDBJ databases">
        <authorList>
            <person name="Chaddad Z."/>
            <person name="Lamrabet M."/>
            <person name="Bouhnik O."/>
            <person name="Alami S."/>
            <person name="Wipf D."/>
            <person name="Courty P.E."/>
            <person name="Missbah El Idrissi M."/>
        </authorList>
    </citation>
    <scope>NUCLEOTIDE SEQUENCE</scope>
    <source>
        <strain evidence="1">LLZ17</strain>
    </source>
</reference>
<name>A0AB39XLG4_9BRAD</name>
<sequence>MTISGDFPSRDQVRRLRILFYIDSGAMWAHCVTAAELIRKQLKVDVVFMIVNAGSYLDETMKNYQVYDYSSLFKAGSEFAPVWPTEKTSGGFGSRLRNLLRSRSVQSASGKIGISIKNCSSHPVAGPIGIGDRFSSPETGAKDATPTASGISCEESIAHAHFIVVGRVPCPQRTARGARSSLSVFSWRPAFCSARRTNEAAGSAV</sequence>
<proteinExistence type="predicted"/>
<dbReference type="EMBL" id="CP165734">
    <property type="protein sequence ID" value="XDV58030.1"/>
    <property type="molecule type" value="Genomic_DNA"/>
</dbReference>
<protein>
    <recommendedName>
        <fullName evidence="2">UspA domain-containing protein</fullName>
    </recommendedName>
</protein>
<accession>A0AB39XLG4</accession>
<organism evidence="1">
    <name type="scientific">Bradyrhizobium sp. LLZ17</name>
    <dbReference type="NCBI Taxonomy" id="3239388"/>
    <lineage>
        <taxon>Bacteria</taxon>
        <taxon>Pseudomonadati</taxon>
        <taxon>Pseudomonadota</taxon>
        <taxon>Alphaproteobacteria</taxon>
        <taxon>Hyphomicrobiales</taxon>
        <taxon>Nitrobacteraceae</taxon>
        <taxon>Bradyrhizobium</taxon>
    </lineage>
</organism>